<reference evidence="3 4" key="1">
    <citation type="journal article" date="2023" name="G3 (Bethesda)">
        <title>A haplotype-resolved chromosome-scale genome for Quercus rubra L. provides insights into the genetics of adaptive traits for red oak species.</title>
        <authorList>
            <person name="Kapoor B."/>
            <person name="Jenkins J."/>
            <person name="Schmutz J."/>
            <person name="Zhebentyayeva T."/>
            <person name="Kuelheim C."/>
            <person name="Coggeshall M."/>
            <person name="Heim C."/>
            <person name="Lasky J.R."/>
            <person name="Leites L."/>
            <person name="Islam-Faridi N."/>
            <person name="Romero-Severson J."/>
            <person name="DeLeo V.L."/>
            <person name="Lucas S.M."/>
            <person name="Lazic D."/>
            <person name="Gailing O."/>
            <person name="Carlson J."/>
            <person name="Staton M."/>
        </authorList>
    </citation>
    <scope>NUCLEOTIDE SEQUENCE [LARGE SCALE GENOMIC DNA]</scope>
    <source>
        <strain evidence="3">Pseudo-F2</strain>
    </source>
</reference>
<dbReference type="EMBL" id="JAXUIC010000012">
    <property type="protein sequence ID" value="KAK4557789.1"/>
    <property type="molecule type" value="Genomic_DNA"/>
</dbReference>
<keyword evidence="4" id="KW-1185">Reference proteome</keyword>
<evidence type="ECO:0000313" key="4">
    <source>
        <dbReference type="Proteomes" id="UP001324115"/>
    </source>
</evidence>
<sequence>MADTEPNNMIKHQNLVTEQNQTNPSKYYSQFLYKALIVTVFLVILPLFPSQAPEFINQTVFTRSWELLHLVFVGIAVSYGLFSRRNDETEKDFNNSKFDNAHSYVSRFLQVSSVFDDEAEIPIGSDENKVQTWSSQYYRNDPMVVVTQESSVLDEQRSTSSIIGEKPLLLPVRSLKSRVPDPAVVESGNEFESSGSSGGSISRSNSKLSSKRFSGNSNNRSRNGESGGSTHVDLEDEMMENDVLPSPIPWRSRSGRMEMTEEVDSPPLYTLPPSMDESEFNRLESRASRSQSSRSSRANSSSSSVKLSPSTSLSSPRKLSPSPSMSTESQAKNAEDSVKKKSFYKSSPPPPPPPPPPMIPKASSMKLYSSSVNEEFSLEKDMRRSFTSVPKDLNGSRSEKLMSRVNSGVESMPRSQVDALSMGKSVRATRAGEAVAGAWSVGDFGEDAMNGNLETWPKEAHPNFVEKSGRKTMGFDQTSFRTEKLSRESGPVMSNPTFMEFEEEEKEDFVDTVTMVSDEDTESEDEDVRESFIKTGIGGSSSNGASSNNEKVASSSVNYGGPDVDKKADEFIAKFREQIRLQRIESIKRSSGQLKRKSLR</sequence>
<gene>
    <name evidence="3" type="ORF">RGQ29_007524</name>
</gene>
<name>A0AAN7I766_QUERU</name>
<dbReference type="PANTHER" id="PTHR34059">
    <property type="entry name" value="EXPRESSED PROTEIN"/>
    <property type="match status" value="1"/>
</dbReference>
<dbReference type="InterPro" id="IPR008480">
    <property type="entry name" value="DUF761_pln"/>
</dbReference>
<dbReference type="AlphaFoldDB" id="A0AAN7I766"/>
<feature type="transmembrane region" description="Helical" evidence="2">
    <location>
        <begin position="31"/>
        <end position="48"/>
    </location>
</feature>
<feature type="region of interest" description="Disordered" evidence="1">
    <location>
        <begin position="450"/>
        <end position="563"/>
    </location>
</feature>
<feature type="compositionally biased region" description="Pro residues" evidence="1">
    <location>
        <begin position="347"/>
        <end position="359"/>
    </location>
</feature>
<feature type="compositionally biased region" description="Acidic residues" evidence="1">
    <location>
        <begin position="517"/>
        <end position="528"/>
    </location>
</feature>
<dbReference type="PANTHER" id="PTHR34059:SF1">
    <property type="entry name" value="EXPRESSED PROTEIN"/>
    <property type="match status" value="1"/>
</dbReference>
<evidence type="ECO:0000256" key="2">
    <source>
        <dbReference type="SAM" id="Phobius"/>
    </source>
</evidence>
<evidence type="ECO:0008006" key="5">
    <source>
        <dbReference type="Google" id="ProtNLM"/>
    </source>
</evidence>
<keyword evidence="2" id="KW-0812">Transmembrane</keyword>
<dbReference type="Proteomes" id="UP001324115">
    <property type="component" value="Unassembled WGS sequence"/>
</dbReference>
<comment type="caution">
    <text evidence="3">The sequence shown here is derived from an EMBL/GenBank/DDBJ whole genome shotgun (WGS) entry which is preliminary data.</text>
</comment>
<evidence type="ECO:0000313" key="3">
    <source>
        <dbReference type="EMBL" id="KAK4557789.1"/>
    </source>
</evidence>
<protein>
    <recommendedName>
        <fullName evidence="5">Hydroxyproline-rich glycoprotein family protein</fullName>
    </recommendedName>
</protein>
<proteinExistence type="predicted"/>
<dbReference type="Pfam" id="PF05553">
    <property type="entry name" value="DUF761"/>
    <property type="match status" value="1"/>
</dbReference>
<keyword evidence="2" id="KW-0472">Membrane</keyword>
<keyword evidence="2" id="KW-1133">Transmembrane helix</keyword>
<feature type="region of interest" description="Disordered" evidence="1">
    <location>
        <begin position="180"/>
        <end position="421"/>
    </location>
</feature>
<feature type="compositionally biased region" description="Low complexity" evidence="1">
    <location>
        <begin position="288"/>
        <end position="326"/>
    </location>
</feature>
<feature type="compositionally biased region" description="Acidic residues" evidence="1">
    <location>
        <begin position="500"/>
        <end position="510"/>
    </location>
</feature>
<accession>A0AAN7I766</accession>
<feature type="compositionally biased region" description="Low complexity" evidence="1">
    <location>
        <begin position="187"/>
        <end position="221"/>
    </location>
</feature>
<evidence type="ECO:0000256" key="1">
    <source>
        <dbReference type="SAM" id="MobiDB-lite"/>
    </source>
</evidence>
<organism evidence="3 4">
    <name type="scientific">Quercus rubra</name>
    <name type="common">Northern red oak</name>
    <name type="synonym">Quercus borealis</name>
    <dbReference type="NCBI Taxonomy" id="3512"/>
    <lineage>
        <taxon>Eukaryota</taxon>
        <taxon>Viridiplantae</taxon>
        <taxon>Streptophyta</taxon>
        <taxon>Embryophyta</taxon>
        <taxon>Tracheophyta</taxon>
        <taxon>Spermatophyta</taxon>
        <taxon>Magnoliopsida</taxon>
        <taxon>eudicotyledons</taxon>
        <taxon>Gunneridae</taxon>
        <taxon>Pentapetalae</taxon>
        <taxon>rosids</taxon>
        <taxon>fabids</taxon>
        <taxon>Fagales</taxon>
        <taxon>Fagaceae</taxon>
        <taxon>Quercus</taxon>
    </lineage>
</organism>